<reference evidence="1" key="2">
    <citation type="journal article" date="2015" name="Fish Shellfish Immunol.">
        <title>Early steps in the European eel (Anguilla anguilla)-Vibrio vulnificus interaction in the gills: Role of the RtxA13 toxin.</title>
        <authorList>
            <person name="Callol A."/>
            <person name="Pajuelo D."/>
            <person name="Ebbesson L."/>
            <person name="Teles M."/>
            <person name="MacKenzie S."/>
            <person name="Amaro C."/>
        </authorList>
    </citation>
    <scope>NUCLEOTIDE SEQUENCE</scope>
</reference>
<sequence>MFFLEDHCCYNLKFCL</sequence>
<proteinExistence type="predicted"/>
<name>A0A0E9T6A0_ANGAN</name>
<organism evidence="1">
    <name type="scientific">Anguilla anguilla</name>
    <name type="common">European freshwater eel</name>
    <name type="synonym">Muraena anguilla</name>
    <dbReference type="NCBI Taxonomy" id="7936"/>
    <lineage>
        <taxon>Eukaryota</taxon>
        <taxon>Metazoa</taxon>
        <taxon>Chordata</taxon>
        <taxon>Craniata</taxon>
        <taxon>Vertebrata</taxon>
        <taxon>Euteleostomi</taxon>
        <taxon>Actinopterygii</taxon>
        <taxon>Neopterygii</taxon>
        <taxon>Teleostei</taxon>
        <taxon>Anguilliformes</taxon>
        <taxon>Anguillidae</taxon>
        <taxon>Anguilla</taxon>
    </lineage>
</organism>
<evidence type="ECO:0000313" key="1">
    <source>
        <dbReference type="EMBL" id="JAH49171.1"/>
    </source>
</evidence>
<reference evidence="1" key="1">
    <citation type="submission" date="2014-11" db="EMBL/GenBank/DDBJ databases">
        <authorList>
            <person name="Amaro Gonzalez C."/>
        </authorList>
    </citation>
    <scope>NUCLEOTIDE SEQUENCE</scope>
</reference>
<accession>A0A0E9T6A0</accession>
<dbReference type="EMBL" id="GBXM01059406">
    <property type="protein sequence ID" value="JAH49171.1"/>
    <property type="molecule type" value="Transcribed_RNA"/>
</dbReference>
<dbReference type="AlphaFoldDB" id="A0A0E9T6A0"/>
<protein>
    <submittedName>
        <fullName evidence="1">Uncharacterized protein</fullName>
    </submittedName>
</protein>